<dbReference type="InterPro" id="IPR050793">
    <property type="entry name" value="CMP-NeuNAc_synthase"/>
</dbReference>
<evidence type="ECO:0000313" key="2">
    <source>
        <dbReference type="Proteomes" id="UP000319523"/>
    </source>
</evidence>
<name>A0A506VB62_9GAMM</name>
<keyword evidence="1" id="KW-0548">Nucleotidyltransferase</keyword>
<dbReference type="RefSeq" id="WP_141175678.1">
    <property type="nucleotide sequence ID" value="NZ_JBHUFX010000011.1"/>
</dbReference>
<dbReference type="Proteomes" id="UP000319523">
    <property type="component" value="Unassembled WGS sequence"/>
</dbReference>
<dbReference type="CDD" id="cd02513">
    <property type="entry name" value="CMP-NeuAc_Synthase"/>
    <property type="match status" value="1"/>
</dbReference>
<organism evidence="1 2">
    <name type="scientific">Mixta tenebrionis</name>
    <dbReference type="NCBI Taxonomy" id="2562439"/>
    <lineage>
        <taxon>Bacteria</taxon>
        <taxon>Pseudomonadati</taxon>
        <taxon>Pseudomonadota</taxon>
        <taxon>Gammaproteobacteria</taxon>
        <taxon>Enterobacterales</taxon>
        <taxon>Erwiniaceae</taxon>
        <taxon>Mixta</taxon>
    </lineage>
</organism>
<dbReference type="GO" id="GO:0008781">
    <property type="term" value="F:N-acylneuraminate cytidylyltransferase activity"/>
    <property type="evidence" value="ECO:0007669"/>
    <property type="project" value="TreeGrafter"/>
</dbReference>
<keyword evidence="1" id="KW-0808">Transferase</keyword>
<comment type="caution">
    <text evidence="1">The sequence shown here is derived from an EMBL/GenBank/DDBJ whole genome shotgun (WGS) entry which is preliminary data.</text>
</comment>
<protein>
    <submittedName>
        <fullName evidence="1">Acylneuraminate cytidylyltransferase family protein</fullName>
    </submittedName>
</protein>
<accession>A0A506VB62</accession>
<keyword evidence="2" id="KW-1185">Reference proteome</keyword>
<dbReference type="Gene3D" id="3.90.550.10">
    <property type="entry name" value="Spore Coat Polysaccharide Biosynthesis Protein SpsA, Chain A"/>
    <property type="match status" value="1"/>
</dbReference>
<reference evidence="1 2" key="1">
    <citation type="submission" date="2019-06" db="EMBL/GenBank/DDBJ databases">
        <authorList>
            <person name="Yang Y."/>
        </authorList>
    </citation>
    <scope>NUCLEOTIDE SEQUENCE [LARGE SCALE GENOMIC DNA]</scope>
    <source>
        <strain evidence="1 2">BIT-26</strain>
    </source>
</reference>
<dbReference type="Pfam" id="PF02348">
    <property type="entry name" value="CTP_transf_3"/>
    <property type="match status" value="1"/>
</dbReference>
<dbReference type="PANTHER" id="PTHR21485:SF6">
    <property type="entry name" value="N-ACYLNEURAMINATE CYTIDYLYLTRANSFERASE-RELATED"/>
    <property type="match status" value="1"/>
</dbReference>
<dbReference type="InterPro" id="IPR029044">
    <property type="entry name" value="Nucleotide-diphossugar_trans"/>
</dbReference>
<dbReference type="PANTHER" id="PTHR21485">
    <property type="entry name" value="HAD SUPERFAMILY MEMBERS CMAS AND KDSC"/>
    <property type="match status" value="1"/>
</dbReference>
<dbReference type="SUPFAM" id="SSF53448">
    <property type="entry name" value="Nucleotide-diphospho-sugar transferases"/>
    <property type="match status" value="1"/>
</dbReference>
<gene>
    <name evidence="1" type="ORF">FKM52_07985</name>
</gene>
<evidence type="ECO:0000313" key="1">
    <source>
        <dbReference type="EMBL" id="TPW42706.1"/>
    </source>
</evidence>
<sequence>MIGEKKVLAIIPARAGSKRLKNKNIKMLAGKPLIKWTIDAALGSIYIDEIYVSSDSLEVAKIVEACGIPFPELRPTCLATDDATTNDVISYVVESLKKQRKIFDYIILLQPTSPLRTTEDIDKAINKLYISGKRNLVSLSRCEHSPLFTNTLPDNESLEGFIKKKNIMRAQDLPTYYRVNGAIYIFSMEYIGRINEVYCEDSIAFISKRGSDVDIDTIEDFKYAEYVINSKVNV</sequence>
<proteinExistence type="predicted"/>
<dbReference type="InterPro" id="IPR003329">
    <property type="entry name" value="Cytidylyl_trans"/>
</dbReference>
<dbReference type="EMBL" id="VHQI01000004">
    <property type="protein sequence ID" value="TPW42706.1"/>
    <property type="molecule type" value="Genomic_DNA"/>
</dbReference>
<dbReference type="OrthoDB" id="9805604at2"/>
<dbReference type="AlphaFoldDB" id="A0A506VB62"/>